<protein>
    <submittedName>
        <fullName evidence="11">ADAMTS9</fullName>
    </submittedName>
</protein>
<evidence type="ECO:0000256" key="3">
    <source>
        <dbReference type="ARBA" id="ARBA00022723"/>
    </source>
</evidence>
<keyword evidence="12" id="KW-1185">Reference proteome</keyword>
<evidence type="ECO:0000313" key="12">
    <source>
        <dbReference type="Proteomes" id="UP001235939"/>
    </source>
</evidence>
<evidence type="ECO:0000256" key="2">
    <source>
        <dbReference type="ARBA" id="ARBA00022525"/>
    </source>
</evidence>
<dbReference type="InterPro" id="IPR041645">
    <property type="entry name" value="ADAMTS_CR_2"/>
</dbReference>
<feature type="domain" description="ADAMTS cysteine-rich" evidence="9">
    <location>
        <begin position="35"/>
        <end position="100"/>
    </location>
</feature>
<evidence type="ECO:0000256" key="7">
    <source>
        <dbReference type="ARBA" id="ARBA00023180"/>
    </source>
</evidence>
<dbReference type="InterPro" id="IPR050439">
    <property type="entry name" value="ADAMTS_ADAMTS-like"/>
</dbReference>
<dbReference type="Gene3D" id="3.40.1620.60">
    <property type="match status" value="2"/>
</dbReference>
<evidence type="ECO:0000259" key="8">
    <source>
        <dbReference type="Pfam" id="PF05986"/>
    </source>
</evidence>
<feature type="domain" description="ADAMTS/ADAMTS-like Spacer 1" evidence="8">
    <location>
        <begin position="327"/>
        <end position="439"/>
    </location>
</feature>
<evidence type="ECO:0000313" key="11">
    <source>
        <dbReference type="EMBL" id="UYV65718.1"/>
    </source>
</evidence>
<keyword evidence="3" id="KW-0479">Metal-binding</keyword>
<sequence length="1145" mass="125497">MISVSLNYSKNCHGHGHCLLDRPEEDLLAGVSGWPGETYDMDQQCELVFANDSKICPYMPACRRLWCTMGDDGGCRTQHMPWADGTPCETDKTCHHGECLSLKKASGVPVDGQWGTWKAYGECSRSCGGGVQKSERECDNPRPTKGGKYCVGERVRYQSCNARLLNNLSNAQPCPRGSEDFRDEQCSVFDGKHFNFSGLTENVTWVSHYANVPEGEECRLYCRAKGTAAFFMLKERVVDGTPCGPDTFNICVNGICMNAGCDHALGSKKQADICGVCGGDNSTCRVITGSFHHIEYGTSTVFYTNFSSINSQRPPEICCPGLTVSCYNTVVLLPEGAGNLDIRQHGRQDDNYLARQHVVFVTALKDPDTNEYLLNGDFMITKFPKRLRYAGLTLDYTGSGADVERVNSSRHELAQPLLVQVLAVGALSDPDVHFQYTVPISARRYLWDLEPDWTPCSHRCQGNTSRCSLCYHLYEHLLPVMTPHVDELVTWQSCGAGEQYRRPMCLHQQSGEMVEETLCPDPAPPKLAQTCNLECELQWHVVQVSACSTSCGPGVRSRVTRCRGLYPTTTVDLPDEECRHLPRPPATEACVGPCSQAHWKYGPWSPCSASCGKGRQTRIASCAGSRCADDLKLVHRACEGSACPSWRAGNWSQCSATCGSGLRRRTVSCQLEGRAISVSHCRGLAALPDKEICHRLACVTWKPSPWGPCSVSCGQGLRHRTLACQGPDGAPVKAEECSAIKKPPTRESCREARCPHLFPLVEGPPPYVALPSAPGWDTGAWSPCSATCGRGVRRRRVVCINLHDGAPLIESACDSAQQPEFLEICEEAPCGTWRIGPWSACSVTCGEGIMSRNITCVLASGRPGIDHECDRLQRPASEQRCVPPGCTQGTNRDLHYWRVGHWGPCSRTCGPGGMQRRQVACYHRDGHAAPAGCAGLERPNESTPCQPQPECPAWVTRDWGACLPSCHSGNKTRTVACLSDQHDLLPDAHCDIRMRPPDVAVCHEATDCQRGSTQWEADPWTQCSVTCGRGLERRNVRCLGSDGKTVNPYKCEGPPPAAERDCSKPPCPRWGWAPWSPCSATCGNGTQSRSPRCLFASRCPGPSPAPETRPCAAMQPCFFRWRKKRWSTVKGERSRADVTSLGAQA</sequence>
<gene>
    <name evidence="11" type="ORF">LAZ67_3005212</name>
</gene>
<keyword evidence="6" id="KW-1015">Disulfide bond</keyword>
<dbReference type="InterPro" id="IPR013273">
    <property type="entry name" value="ADAMTS/ADAMTS-like"/>
</dbReference>
<keyword evidence="5" id="KW-0862">Zinc</keyword>
<dbReference type="InterPro" id="IPR000884">
    <property type="entry name" value="TSP1_rpt"/>
</dbReference>
<dbReference type="Pfam" id="PF05986">
    <property type="entry name" value="ADAMTS_spacer1"/>
    <property type="match status" value="1"/>
</dbReference>
<keyword evidence="7" id="KW-0325">Glycoprotein</keyword>
<organism evidence="11 12">
    <name type="scientific">Cordylochernes scorpioides</name>
    <dbReference type="NCBI Taxonomy" id="51811"/>
    <lineage>
        <taxon>Eukaryota</taxon>
        <taxon>Metazoa</taxon>
        <taxon>Ecdysozoa</taxon>
        <taxon>Arthropoda</taxon>
        <taxon>Chelicerata</taxon>
        <taxon>Arachnida</taxon>
        <taxon>Pseudoscorpiones</taxon>
        <taxon>Cheliferoidea</taxon>
        <taxon>Chernetidae</taxon>
        <taxon>Cordylochernes</taxon>
    </lineage>
</organism>
<proteinExistence type="predicted"/>
<name>A0ABY6KAE4_9ARAC</name>
<dbReference type="SUPFAM" id="SSF82895">
    <property type="entry name" value="TSP-1 type 1 repeat"/>
    <property type="match status" value="11"/>
</dbReference>
<keyword evidence="2" id="KW-0964">Secreted</keyword>
<evidence type="ECO:0000256" key="4">
    <source>
        <dbReference type="ARBA" id="ARBA00022801"/>
    </source>
</evidence>
<dbReference type="Pfam" id="PF00090">
    <property type="entry name" value="TSP_1"/>
    <property type="match status" value="2"/>
</dbReference>
<dbReference type="Gene3D" id="2.60.120.830">
    <property type="match status" value="1"/>
</dbReference>
<evidence type="ECO:0000256" key="1">
    <source>
        <dbReference type="ARBA" id="ARBA00004613"/>
    </source>
</evidence>
<dbReference type="InterPro" id="IPR036383">
    <property type="entry name" value="TSP1_rpt_sf"/>
</dbReference>
<dbReference type="InterPro" id="IPR010294">
    <property type="entry name" value="ADAMTS_spacer1"/>
</dbReference>
<keyword evidence="4" id="KW-0378">Hydrolase</keyword>
<dbReference type="Pfam" id="PF17771">
    <property type="entry name" value="ADAMTS_CR_2"/>
    <property type="match status" value="1"/>
</dbReference>
<feature type="domain" description="ADAMTS/ADAMTS-like cysteine-rich" evidence="10">
    <location>
        <begin position="180"/>
        <end position="284"/>
    </location>
</feature>
<dbReference type="PRINTS" id="PR01857">
    <property type="entry name" value="ADAMTSFAMILY"/>
</dbReference>
<dbReference type="PANTHER" id="PTHR13723">
    <property type="entry name" value="ADAMTS A DISINTEGRIN AND METALLOPROTEASE WITH THROMBOSPONDIN MOTIFS PROTEASE"/>
    <property type="match status" value="1"/>
</dbReference>
<dbReference type="SMART" id="SM00209">
    <property type="entry name" value="TSP1"/>
    <property type="match status" value="11"/>
</dbReference>
<dbReference type="InterPro" id="IPR045371">
    <property type="entry name" value="ADAMTS_CR_3"/>
</dbReference>
<accession>A0ABY6KAE4</accession>
<dbReference type="Pfam" id="PF19030">
    <property type="entry name" value="TSP1_ADAMTS"/>
    <property type="match status" value="9"/>
</dbReference>
<dbReference type="PANTHER" id="PTHR13723:SF278">
    <property type="entry name" value="ADAM METALLOPEPTIDASE WITH THROMBOSPONDIN TYPE 1 MOTIF A, ISOFORM B"/>
    <property type="match status" value="1"/>
</dbReference>
<reference evidence="11 12" key="1">
    <citation type="submission" date="2022-01" db="EMBL/GenBank/DDBJ databases">
        <title>A chromosomal length assembly of Cordylochernes scorpioides.</title>
        <authorList>
            <person name="Zeh D."/>
            <person name="Zeh J."/>
        </authorList>
    </citation>
    <scope>NUCLEOTIDE SEQUENCE [LARGE SCALE GENOMIC DNA]</scope>
    <source>
        <strain evidence="11">IN4F17</strain>
        <tissue evidence="11">Whole Body</tissue>
    </source>
</reference>
<dbReference type="Pfam" id="PF19236">
    <property type="entry name" value="ADAMTS_CR_3"/>
    <property type="match status" value="1"/>
</dbReference>
<evidence type="ECO:0000256" key="6">
    <source>
        <dbReference type="ARBA" id="ARBA00023157"/>
    </source>
</evidence>
<dbReference type="Proteomes" id="UP001235939">
    <property type="component" value="Chromosome 03"/>
</dbReference>
<dbReference type="EMBL" id="CP092865">
    <property type="protein sequence ID" value="UYV65718.1"/>
    <property type="molecule type" value="Genomic_DNA"/>
</dbReference>
<evidence type="ECO:0000256" key="5">
    <source>
        <dbReference type="ARBA" id="ARBA00022833"/>
    </source>
</evidence>
<dbReference type="Gene3D" id="2.20.100.10">
    <property type="entry name" value="Thrombospondin type-1 (TSP1) repeat"/>
    <property type="match status" value="9"/>
</dbReference>
<evidence type="ECO:0000259" key="9">
    <source>
        <dbReference type="Pfam" id="PF17771"/>
    </source>
</evidence>
<comment type="subcellular location">
    <subcellularLocation>
        <location evidence="1">Secreted</location>
    </subcellularLocation>
</comment>
<dbReference type="PROSITE" id="PS50092">
    <property type="entry name" value="TSP1"/>
    <property type="match status" value="11"/>
</dbReference>
<evidence type="ECO:0000259" key="10">
    <source>
        <dbReference type="Pfam" id="PF19236"/>
    </source>
</evidence>